<accession>A0A6A5QD20</accession>
<evidence type="ECO:0008006" key="6">
    <source>
        <dbReference type="Google" id="ProtNLM"/>
    </source>
</evidence>
<keyword evidence="5" id="KW-1185">Reference proteome</keyword>
<gene>
    <name evidence="4" type="ORF">BDU57DRAFT_531419</name>
</gene>
<dbReference type="Pfam" id="PF26647">
    <property type="entry name" value="zf_Tbcl_3"/>
    <property type="match status" value="1"/>
</dbReference>
<evidence type="ECO:0000259" key="2">
    <source>
        <dbReference type="Pfam" id="PF26647"/>
    </source>
</evidence>
<feature type="compositionally biased region" description="Basic residues" evidence="1">
    <location>
        <begin position="18"/>
        <end position="32"/>
    </location>
</feature>
<dbReference type="Pfam" id="PF26648">
    <property type="entry name" value="zf_Tbcl_4"/>
    <property type="match status" value="1"/>
</dbReference>
<dbReference type="OrthoDB" id="5600002at2759"/>
<protein>
    <recommendedName>
        <fullName evidence="6">F-box domain-containing protein</fullName>
    </recommendedName>
</protein>
<feature type="domain" description="Probable treble clef zinc finger" evidence="2">
    <location>
        <begin position="102"/>
        <end position="147"/>
    </location>
</feature>
<evidence type="ECO:0000313" key="4">
    <source>
        <dbReference type="EMBL" id="KAF1913485.1"/>
    </source>
</evidence>
<feature type="region of interest" description="Disordered" evidence="1">
    <location>
        <begin position="590"/>
        <end position="625"/>
    </location>
</feature>
<feature type="compositionally biased region" description="Basic and acidic residues" evidence="1">
    <location>
        <begin position="590"/>
        <end position="607"/>
    </location>
</feature>
<dbReference type="InterPro" id="IPR058251">
    <property type="entry name" value="zf_Tbcl_3"/>
</dbReference>
<evidence type="ECO:0000256" key="1">
    <source>
        <dbReference type="SAM" id="MobiDB-lite"/>
    </source>
</evidence>
<dbReference type="Proteomes" id="UP000800096">
    <property type="component" value="Unassembled WGS sequence"/>
</dbReference>
<proteinExistence type="predicted"/>
<dbReference type="PANTHER" id="PTHR42085">
    <property type="entry name" value="F-BOX DOMAIN-CONTAINING PROTEIN"/>
    <property type="match status" value="1"/>
</dbReference>
<reference evidence="4" key="1">
    <citation type="journal article" date="2020" name="Stud. Mycol.">
        <title>101 Dothideomycetes genomes: a test case for predicting lifestyles and emergence of pathogens.</title>
        <authorList>
            <person name="Haridas S."/>
            <person name="Albert R."/>
            <person name="Binder M."/>
            <person name="Bloem J."/>
            <person name="Labutti K."/>
            <person name="Salamov A."/>
            <person name="Andreopoulos B."/>
            <person name="Baker S."/>
            <person name="Barry K."/>
            <person name="Bills G."/>
            <person name="Bluhm B."/>
            <person name="Cannon C."/>
            <person name="Castanera R."/>
            <person name="Culley D."/>
            <person name="Daum C."/>
            <person name="Ezra D."/>
            <person name="Gonzalez J."/>
            <person name="Henrissat B."/>
            <person name="Kuo A."/>
            <person name="Liang C."/>
            <person name="Lipzen A."/>
            <person name="Lutzoni F."/>
            <person name="Magnuson J."/>
            <person name="Mondo S."/>
            <person name="Nolan M."/>
            <person name="Ohm R."/>
            <person name="Pangilinan J."/>
            <person name="Park H.-J."/>
            <person name="Ramirez L."/>
            <person name="Alfaro M."/>
            <person name="Sun H."/>
            <person name="Tritt A."/>
            <person name="Yoshinaga Y."/>
            <person name="Zwiers L.-H."/>
            <person name="Turgeon B."/>
            <person name="Goodwin S."/>
            <person name="Spatafora J."/>
            <person name="Crous P."/>
            <person name="Grigoriev I."/>
        </authorList>
    </citation>
    <scope>NUCLEOTIDE SEQUENCE</scope>
    <source>
        <strain evidence="4">HMLAC05119</strain>
    </source>
</reference>
<feature type="region of interest" description="Disordered" evidence="1">
    <location>
        <begin position="736"/>
        <end position="756"/>
    </location>
</feature>
<feature type="compositionally biased region" description="Polar residues" evidence="1">
    <location>
        <begin position="1"/>
        <end position="15"/>
    </location>
</feature>
<sequence>MQTNLVRRGQATNGSKGDRRRARPARLRRSKKLSASSDETMATQLPSIEGYVKVEDSPSPPPCVAEVGGTSTKDGALATVAEDAPPTLIETILIVDPRDPEGFLKRCSGLNKKTKLRCNSVIGKKSERTWHPTFLPTCRAHRDQQSFAGWCQYQQPNRERCSRLFRWTPPYFELCAEHQGHPGTPCYFFRLPLELRHEVFRYLLPDQPIGSSTPESGSDGGVMLQHRHGGDIVTSFRHIRKPYHSHGTGPSGARNLVAMDSVFPMPALDLFLVNRQFHNEAKDLLFSTVPFTIDVRKDGAFMCGRRLLEPRRADGTHYFLVGEADVAKQKFLKYFDWRAVKHYIVDVQVENGAAAAAHVSWDEEVELYDIRDYISVIVSGVLAKSRSLCKLSVRLCLVDFNWAHDEILSNSRLLLGPFESLRNVRQPQILGIFMSQHNTGTLHSKDVTSLYGAIRSLPALPTHSPLFIPGMRDFDAYTSEWAKRIATPHDHALVPKPPIRAMFAALKDFYMELSMLVPKITCITGRNAYLHLARVARENDNVQAMRALRNDLIACWHAYLDDEERKKDKMNTRLGKMLDVDIYPASQWEESKDAGDHGEEQRGKHAQQEAMQSQRAQQQRLEQQQQQQQNYLAQAAQQQRDFHVQAYQQRDVLRQHAQQQYALQARMQAQMQRQQQQRAWHLQHGVQTQTTAYAMDSPWRLYPALSGAGGDLAAYLAGEDQGGMEQACAQVGTEQVCGEAGPGPSSSSTKKKRRVDSGFSEFSAEAEEVGKGRAEHVASDVAYVGKGKGRMACWHALSWSKYHPQIVKLPWFSSMHLRKLLTSVPHAPDCCICAVLWCCCAKSEDWGEASAGADEEPPLKRPPMAWPMEDPTATPLWSCQCVFILSRGAESIRWLLAAQGPREGRLTQPWMPSGRRDRVPERWGLAPAAALGPAAREGGRQWKQSAGNPGPEPWSQALRWAQWAGEGPLLHVDEAC</sequence>
<dbReference type="AlphaFoldDB" id="A0A6A5QD20"/>
<dbReference type="InterPro" id="IPR058252">
    <property type="entry name" value="zf_Tbcl_4"/>
</dbReference>
<feature type="region of interest" description="Disordered" evidence="1">
    <location>
        <begin position="932"/>
        <end position="952"/>
    </location>
</feature>
<feature type="compositionally biased region" description="Low complexity" evidence="1">
    <location>
        <begin position="608"/>
        <end position="625"/>
    </location>
</feature>
<evidence type="ECO:0000313" key="5">
    <source>
        <dbReference type="Proteomes" id="UP000800096"/>
    </source>
</evidence>
<evidence type="ECO:0000259" key="3">
    <source>
        <dbReference type="Pfam" id="PF26648"/>
    </source>
</evidence>
<dbReference type="InterPro" id="IPR038883">
    <property type="entry name" value="AN11006-like"/>
</dbReference>
<organism evidence="4 5">
    <name type="scientific">Ampelomyces quisqualis</name>
    <name type="common">Powdery mildew agent</name>
    <dbReference type="NCBI Taxonomy" id="50730"/>
    <lineage>
        <taxon>Eukaryota</taxon>
        <taxon>Fungi</taxon>
        <taxon>Dikarya</taxon>
        <taxon>Ascomycota</taxon>
        <taxon>Pezizomycotina</taxon>
        <taxon>Dothideomycetes</taxon>
        <taxon>Pleosporomycetidae</taxon>
        <taxon>Pleosporales</taxon>
        <taxon>Pleosporineae</taxon>
        <taxon>Phaeosphaeriaceae</taxon>
        <taxon>Ampelomyces</taxon>
    </lineage>
</organism>
<dbReference type="PANTHER" id="PTHR42085:SF2">
    <property type="entry name" value="F-BOX DOMAIN-CONTAINING PROTEIN"/>
    <property type="match status" value="1"/>
</dbReference>
<feature type="region of interest" description="Disordered" evidence="1">
    <location>
        <begin position="1"/>
        <end position="42"/>
    </location>
</feature>
<dbReference type="EMBL" id="ML979138">
    <property type="protein sequence ID" value="KAF1913485.1"/>
    <property type="molecule type" value="Genomic_DNA"/>
</dbReference>
<name>A0A6A5QD20_AMPQU</name>
<feature type="domain" description="Probable treble clef zinc finger fungi" evidence="3">
    <location>
        <begin position="148"/>
        <end position="182"/>
    </location>
</feature>